<keyword evidence="4" id="KW-1185">Reference proteome</keyword>
<sequence>MSSSNNEDSGSNVSAVNGIEQEPQLVELPSTSQQEVAGIVINNLVDDNNPGSSSNSRIEDTSEPLAEIPNVDEASLHAIALGENDTLNNRLTAALLCGVCVHLRRTRMYVCQLGHLICAPCFKEILIDSQIYEVTPKCSKCQANISMPIRNIAVENAISELPNNCRYCNEKISHNLLNDHERYECDGYPANCKYSRIGCQWIGERQQSSYHEGCCVFLAKTANEIIGALESLEAKADQEKNVFNSLIVLLSCDKLVFTDLQMRSYCIENETFYVTKFFPAFGKLWMIRAKINNDATSFCYQLVLRSIILSPLKVEFVALKGPYSNAKIAPRIYKYDFMPNNSESIYYDLPLTDFNGSVHLLANPVITIRIIMFLLND</sequence>
<accession>A0A1B0AV95</accession>
<dbReference type="STRING" id="67801.A0A1B0AV95"/>
<dbReference type="EMBL" id="JXJN01004107">
    <property type="status" value="NOT_ANNOTATED_CDS"/>
    <property type="molecule type" value="Genomic_DNA"/>
</dbReference>
<evidence type="ECO:0000256" key="2">
    <source>
        <dbReference type="SAM" id="MobiDB-lite"/>
    </source>
</evidence>
<protein>
    <recommendedName>
        <fullName evidence="5">RING-type domain-containing protein</fullName>
    </recommendedName>
</protein>
<dbReference type="VEuPathDB" id="VectorBase:GPPI009860"/>
<dbReference type="PANTHER" id="PTHR23059:SF4">
    <property type="entry name" value="ZINC FINGER TRAF-TYPE-CONTAINING PROTEIN 1"/>
    <property type="match status" value="1"/>
</dbReference>
<reference evidence="4" key="1">
    <citation type="submission" date="2015-01" db="EMBL/GenBank/DDBJ databases">
        <authorList>
            <person name="Aksoy S."/>
            <person name="Warren W."/>
            <person name="Wilson R.K."/>
        </authorList>
    </citation>
    <scope>NUCLEOTIDE SEQUENCE [LARGE SCALE GENOMIC DNA]</scope>
    <source>
        <strain evidence="4">IAEA</strain>
    </source>
</reference>
<dbReference type="AlphaFoldDB" id="A0A1B0AV95"/>
<evidence type="ECO:0008006" key="5">
    <source>
        <dbReference type="Google" id="ProtNLM"/>
    </source>
</evidence>
<reference evidence="3" key="2">
    <citation type="submission" date="2020-05" db="UniProtKB">
        <authorList>
            <consortium name="EnsemblMetazoa"/>
        </authorList>
    </citation>
    <scope>IDENTIFICATION</scope>
    <source>
        <strain evidence="3">IAEA</strain>
    </source>
</reference>
<proteinExistence type="predicted"/>
<evidence type="ECO:0000256" key="1">
    <source>
        <dbReference type="ARBA" id="ARBA00022723"/>
    </source>
</evidence>
<dbReference type="GO" id="GO:0005634">
    <property type="term" value="C:nucleus"/>
    <property type="evidence" value="ECO:0007669"/>
    <property type="project" value="TreeGrafter"/>
</dbReference>
<dbReference type="PANTHER" id="PTHR23059">
    <property type="entry name" value="CYSTEINE AND HISTIDINE-RICH PROTEIN 1"/>
    <property type="match status" value="1"/>
</dbReference>
<name>A0A1B0AV95_9MUSC</name>
<dbReference type="Gene3D" id="3.30.40.10">
    <property type="entry name" value="Zinc/RING finger domain, C3HC4 (zinc finger)"/>
    <property type="match status" value="1"/>
</dbReference>
<keyword evidence="1" id="KW-0479">Metal-binding</keyword>
<evidence type="ECO:0000313" key="3">
    <source>
        <dbReference type="EnsemblMetazoa" id="GPPI009860-PA"/>
    </source>
</evidence>
<evidence type="ECO:0000313" key="4">
    <source>
        <dbReference type="Proteomes" id="UP000092460"/>
    </source>
</evidence>
<dbReference type="InterPro" id="IPR013083">
    <property type="entry name" value="Znf_RING/FYVE/PHD"/>
</dbReference>
<feature type="region of interest" description="Disordered" evidence="2">
    <location>
        <begin position="1"/>
        <end position="28"/>
    </location>
</feature>
<organism evidence="3 4">
    <name type="scientific">Glossina palpalis gambiensis</name>
    <dbReference type="NCBI Taxonomy" id="67801"/>
    <lineage>
        <taxon>Eukaryota</taxon>
        <taxon>Metazoa</taxon>
        <taxon>Ecdysozoa</taxon>
        <taxon>Arthropoda</taxon>
        <taxon>Hexapoda</taxon>
        <taxon>Insecta</taxon>
        <taxon>Pterygota</taxon>
        <taxon>Neoptera</taxon>
        <taxon>Endopterygota</taxon>
        <taxon>Diptera</taxon>
        <taxon>Brachycera</taxon>
        <taxon>Muscomorpha</taxon>
        <taxon>Hippoboscoidea</taxon>
        <taxon>Glossinidae</taxon>
        <taxon>Glossina</taxon>
    </lineage>
</organism>
<dbReference type="EnsemblMetazoa" id="GPPI009860-RA">
    <property type="protein sequence ID" value="GPPI009860-PA"/>
    <property type="gene ID" value="GPPI009860"/>
</dbReference>
<dbReference type="InterPro" id="IPR039338">
    <property type="entry name" value="ZFTRAF1"/>
</dbReference>
<dbReference type="GO" id="GO:0046872">
    <property type="term" value="F:metal ion binding"/>
    <property type="evidence" value="ECO:0007669"/>
    <property type="project" value="UniProtKB-KW"/>
</dbReference>
<dbReference type="Proteomes" id="UP000092460">
    <property type="component" value="Unassembled WGS sequence"/>
</dbReference>
<feature type="compositionally biased region" description="Polar residues" evidence="2">
    <location>
        <begin position="1"/>
        <end position="15"/>
    </location>
</feature>
<dbReference type="SUPFAM" id="SSF49599">
    <property type="entry name" value="TRAF domain-like"/>
    <property type="match status" value="1"/>
</dbReference>